<evidence type="ECO:0000313" key="2">
    <source>
        <dbReference type="Proteomes" id="UP000254792"/>
    </source>
</evidence>
<proteinExistence type="predicted"/>
<protein>
    <submittedName>
        <fullName evidence="1">Uncharacterized protein</fullName>
    </submittedName>
</protein>
<accession>A0A345Z3T1</accession>
<organism evidence="1 2">
    <name type="scientific">Spiroplasma alleghenense</name>
    <dbReference type="NCBI Taxonomy" id="216931"/>
    <lineage>
        <taxon>Bacteria</taxon>
        <taxon>Bacillati</taxon>
        <taxon>Mycoplasmatota</taxon>
        <taxon>Mollicutes</taxon>
        <taxon>Entomoplasmatales</taxon>
        <taxon>Spiroplasmataceae</taxon>
        <taxon>Spiroplasma</taxon>
    </lineage>
</organism>
<gene>
    <name evidence="1" type="ORF">SALLE_v1c05880</name>
</gene>
<dbReference type="EMBL" id="CP031376">
    <property type="protein sequence ID" value="AXK51260.1"/>
    <property type="molecule type" value="Genomic_DNA"/>
</dbReference>
<name>A0A345Z3T1_9MOLU</name>
<dbReference type="RefSeq" id="WP_115558166.1">
    <property type="nucleotide sequence ID" value="NZ_CP031376.1"/>
</dbReference>
<dbReference type="OrthoDB" id="388054at2"/>
<sequence>MKERNYKDITGDYEIINKYILSYKIPREFQLNIKRNFDLIGQMISKSGKLKLITDLSSEFILESTEELNLKAVALKYINFSNFQNYEKLIGLSNDKESKTDKLSEFQIEIIKKLKLELINKPFEIKLPNRENNELVISWEIAGRKINLKILFCLDSKQIYQIVNRNKKYELNFDLHLSKEYRTLNQLLFKKLDFLFLSLLLDKNMKLSRKDIDNLKKVIISDIQVELNKNEYMRKWVSLVFKKFLKNEVYVDDLFKTQDFYFKSSKIFTKIYNSFKLKKLNYVFSMTYPNLDEFISKYTEFAKSFLAKYNSREYEDLDQIYHLYEFNPYLTSKGLNKNVLIRNWERLNEESNLRLMKKYIYPDNKEIGTFVLFSIFYKLDLE</sequence>
<evidence type="ECO:0000313" key="1">
    <source>
        <dbReference type="EMBL" id="AXK51260.1"/>
    </source>
</evidence>
<keyword evidence="2" id="KW-1185">Reference proteome</keyword>
<reference evidence="1 2" key="1">
    <citation type="submission" date="2018-07" db="EMBL/GenBank/DDBJ databases">
        <title>Complete genome sequence of Spiroplasma alleghenense PLHS-1 (ATCC 51752).</title>
        <authorList>
            <person name="Chou L."/>
            <person name="Lee T.-Y."/>
            <person name="Tsai Y.-M."/>
            <person name="Kuo C.-H."/>
        </authorList>
    </citation>
    <scope>NUCLEOTIDE SEQUENCE [LARGE SCALE GENOMIC DNA]</scope>
    <source>
        <strain evidence="1 2">PLHS-1</strain>
    </source>
</reference>
<dbReference type="AlphaFoldDB" id="A0A345Z3T1"/>
<dbReference type="KEGG" id="salx:SALLE_v1c05880"/>
<dbReference type="Proteomes" id="UP000254792">
    <property type="component" value="Chromosome"/>
</dbReference>